<comment type="function">
    <text evidence="8">Reversible hydration of carbon dioxide.</text>
</comment>
<dbReference type="PANTHER" id="PTHR11002">
    <property type="entry name" value="CARBONIC ANHYDRASE"/>
    <property type="match status" value="1"/>
</dbReference>
<evidence type="ECO:0000256" key="6">
    <source>
        <dbReference type="ARBA" id="ARBA00048348"/>
    </source>
</evidence>
<feature type="binding site" evidence="7">
    <location>
        <position position="68"/>
    </location>
    <ligand>
        <name>Zn(2+)</name>
        <dbReference type="ChEBI" id="CHEBI:29105"/>
    </ligand>
</feature>
<dbReference type="GO" id="GO:0008270">
    <property type="term" value="F:zinc ion binding"/>
    <property type="evidence" value="ECO:0007669"/>
    <property type="project" value="UniProtKB-UniRule"/>
</dbReference>
<dbReference type="GO" id="GO:0071244">
    <property type="term" value="P:cellular response to carbon dioxide"/>
    <property type="evidence" value="ECO:0007669"/>
    <property type="project" value="TreeGrafter"/>
</dbReference>
<comment type="similarity">
    <text evidence="1 8">Belongs to the beta-class carbonic anhydrase family.</text>
</comment>
<evidence type="ECO:0000256" key="8">
    <source>
        <dbReference type="RuleBase" id="RU003956"/>
    </source>
</evidence>
<dbReference type="InterPro" id="IPR036874">
    <property type="entry name" value="Carbonic_anhydrase_sf"/>
</dbReference>
<dbReference type="EC" id="4.2.1.1" evidence="2 8"/>
<dbReference type="GO" id="GO:0034599">
    <property type="term" value="P:cellular response to oxidative stress"/>
    <property type="evidence" value="ECO:0007669"/>
    <property type="project" value="TreeGrafter"/>
</dbReference>
<gene>
    <name evidence="9" type="ORF">MKK02DRAFT_39618</name>
</gene>
<comment type="cofactor">
    <cofactor evidence="7">
        <name>Zn(2+)</name>
        <dbReference type="ChEBI" id="CHEBI:29105"/>
    </cofactor>
    <text evidence="7">Binds 1 zinc ion per subunit.</text>
</comment>
<dbReference type="CDD" id="cd00883">
    <property type="entry name" value="beta_CA_cladeA"/>
    <property type="match status" value="1"/>
</dbReference>
<dbReference type="GeneID" id="77729893"/>
<evidence type="ECO:0000256" key="7">
    <source>
        <dbReference type="PIRSR" id="PIRSR601765-1"/>
    </source>
</evidence>
<dbReference type="Pfam" id="PF00484">
    <property type="entry name" value="Pro_CA"/>
    <property type="match status" value="1"/>
</dbReference>
<dbReference type="InterPro" id="IPR001765">
    <property type="entry name" value="Carbonic_anhydrase"/>
</dbReference>
<dbReference type="PANTHER" id="PTHR11002:SF76">
    <property type="entry name" value="CARBONIC ANHYDRASE"/>
    <property type="match status" value="1"/>
</dbReference>
<dbReference type="SUPFAM" id="SSF53056">
    <property type="entry name" value="beta-carbonic anhydrase, cab"/>
    <property type="match status" value="1"/>
</dbReference>
<feature type="binding site" evidence="7">
    <location>
        <position position="66"/>
    </location>
    <ligand>
        <name>Zn(2+)</name>
        <dbReference type="ChEBI" id="CHEBI:29105"/>
    </ligand>
</feature>
<dbReference type="AlphaFoldDB" id="A0AA38HF69"/>
<keyword evidence="3 7" id="KW-0479">Metal-binding</keyword>
<keyword evidence="4 7" id="KW-0862">Zinc</keyword>
<name>A0AA38HF69_9TREE</name>
<dbReference type="GO" id="GO:0015976">
    <property type="term" value="P:carbon utilization"/>
    <property type="evidence" value="ECO:0007669"/>
    <property type="project" value="InterPro"/>
</dbReference>
<dbReference type="EMBL" id="JAKWFO010000001">
    <property type="protein sequence ID" value="KAI9639320.1"/>
    <property type="molecule type" value="Genomic_DNA"/>
</dbReference>
<reference evidence="9" key="1">
    <citation type="journal article" date="2022" name="G3 (Bethesda)">
        <title>High quality genome of the basidiomycete yeast Dioszegia hungarica PDD-24b-2 isolated from cloud water.</title>
        <authorList>
            <person name="Jarrige D."/>
            <person name="Haridas S."/>
            <person name="Bleykasten-Grosshans C."/>
            <person name="Joly M."/>
            <person name="Nadalig T."/>
            <person name="Sancelme M."/>
            <person name="Vuilleumier S."/>
            <person name="Grigoriev I.V."/>
            <person name="Amato P."/>
            <person name="Bringel F."/>
        </authorList>
    </citation>
    <scope>NUCLEOTIDE SEQUENCE</scope>
    <source>
        <strain evidence="9">PDD-24b-2</strain>
    </source>
</reference>
<dbReference type="RefSeq" id="XP_052949097.1">
    <property type="nucleotide sequence ID" value="XM_053090688.1"/>
</dbReference>
<keyword evidence="5 8" id="KW-0456">Lyase</keyword>
<comment type="caution">
    <text evidence="9">The sequence shown here is derived from an EMBL/GenBank/DDBJ whole genome shotgun (WGS) entry which is preliminary data.</text>
</comment>
<protein>
    <recommendedName>
        <fullName evidence="2 8">Carbonic anhydrase</fullName>
        <ecNumber evidence="2 8">4.2.1.1</ecNumber>
    </recommendedName>
    <alternativeName>
        <fullName evidence="8">Carbonate dehydratase</fullName>
    </alternativeName>
</protein>
<organism evidence="9 10">
    <name type="scientific">Dioszegia hungarica</name>
    <dbReference type="NCBI Taxonomy" id="4972"/>
    <lineage>
        <taxon>Eukaryota</taxon>
        <taxon>Fungi</taxon>
        <taxon>Dikarya</taxon>
        <taxon>Basidiomycota</taxon>
        <taxon>Agaricomycotina</taxon>
        <taxon>Tremellomycetes</taxon>
        <taxon>Tremellales</taxon>
        <taxon>Bulleribasidiaceae</taxon>
        <taxon>Dioszegia</taxon>
    </lineage>
</organism>
<accession>A0AA38HF69</accession>
<evidence type="ECO:0000313" key="10">
    <source>
        <dbReference type="Proteomes" id="UP001164286"/>
    </source>
</evidence>
<keyword evidence="10" id="KW-1185">Reference proteome</keyword>
<dbReference type="Gene3D" id="3.40.1050.10">
    <property type="entry name" value="Carbonic anhydrase"/>
    <property type="match status" value="1"/>
</dbReference>
<dbReference type="SMART" id="SM00947">
    <property type="entry name" value="Pro_CA"/>
    <property type="match status" value="1"/>
</dbReference>
<evidence type="ECO:0000313" key="9">
    <source>
        <dbReference type="EMBL" id="KAI9639320.1"/>
    </source>
</evidence>
<sequence>MAHSHSHTEPQAQLQRPGHQVLDQFPQLQELMAANEKWAGEIKAREPELLETLSKGQAPKILWIGCADSRVPESVILARNPGEVFVLRNVANQFRPDDDSANGLLEYAVGPVGVEHVIVCGHSGCGGCVVAHGLPNPKFEENDTSDTPLMRFIEPIVTLRHSLEGTCTVDKLIEENVKVGVRNVVASEAMRNSWARAGRGEGKKVWVHGWVYDIKSGRLRDLGISVGPPEHE</sequence>
<dbReference type="GO" id="GO:0004089">
    <property type="term" value="F:carbonate dehydratase activity"/>
    <property type="evidence" value="ECO:0007669"/>
    <property type="project" value="UniProtKB-UniRule"/>
</dbReference>
<feature type="binding site" evidence="7">
    <location>
        <position position="122"/>
    </location>
    <ligand>
        <name>Zn(2+)</name>
        <dbReference type="ChEBI" id="CHEBI:29105"/>
    </ligand>
</feature>
<dbReference type="InterPro" id="IPR015892">
    <property type="entry name" value="Carbonic_anhydrase_CS"/>
</dbReference>
<dbReference type="Proteomes" id="UP001164286">
    <property type="component" value="Unassembled WGS sequence"/>
</dbReference>
<comment type="catalytic activity">
    <reaction evidence="6 8">
        <text>hydrogencarbonate + H(+) = CO2 + H2O</text>
        <dbReference type="Rhea" id="RHEA:10748"/>
        <dbReference type="ChEBI" id="CHEBI:15377"/>
        <dbReference type="ChEBI" id="CHEBI:15378"/>
        <dbReference type="ChEBI" id="CHEBI:16526"/>
        <dbReference type="ChEBI" id="CHEBI:17544"/>
        <dbReference type="EC" id="4.2.1.1"/>
    </reaction>
</comment>
<dbReference type="PROSITE" id="PS00705">
    <property type="entry name" value="PROK_CO2_ANHYDRASE_2"/>
    <property type="match status" value="1"/>
</dbReference>
<proteinExistence type="inferred from homology"/>
<evidence type="ECO:0000256" key="1">
    <source>
        <dbReference type="ARBA" id="ARBA00006217"/>
    </source>
</evidence>
<evidence type="ECO:0000256" key="2">
    <source>
        <dbReference type="ARBA" id="ARBA00012925"/>
    </source>
</evidence>
<feature type="binding site" evidence="7">
    <location>
        <position position="125"/>
    </location>
    <ligand>
        <name>Zn(2+)</name>
        <dbReference type="ChEBI" id="CHEBI:29105"/>
    </ligand>
</feature>
<evidence type="ECO:0000256" key="3">
    <source>
        <dbReference type="ARBA" id="ARBA00022723"/>
    </source>
</evidence>
<evidence type="ECO:0000256" key="5">
    <source>
        <dbReference type="ARBA" id="ARBA00023239"/>
    </source>
</evidence>
<evidence type="ECO:0000256" key="4">
    <source>
        <dbReference type="ARBA" id="ARBA00022833"/>
    </source>
</evidence>